<organism evidence="2 3">
    <name type="scientific">Mycobacteroides salmoniphilum</name>
    <dbReference type="NCBI Taxonomy" id="404941"/>
    <lineage>
        <taxon>Bacteria</taxon>
        <taxon>Bacillati</taxon>
        <taxon>Actinomycetota</taxon>
        <taxon>Actinomycetes</taxon>
        <taxon>Mycobacteriales</taxon>
        <taxon>Mycobacteriaceae</taxon>
        <taxon>Mycobacteroides</taxon>
    </lineage>
</organism>
<accession>A0A4R8S007</accession>
<reference evidence="2 3" key="1">
    <citation type="journal article" date="2019" name="Sci. Rep.">
        <title>Extended insight into the Mycobacterium chelonae-abscessus complex through whole genome sequencing of Mycobacterium salmoniphilum outbreak and Mycobacterium salmoniphilum-like strains.</title>
        <authorList>
            <person name="Behra P.R.K."/>
            <person name="Das S."/>
            <person name="Pettersson B.M.F."/>
            <person name="Shirreff L."/>
            <person name="DuCote T."/>
            <person name="Jacobsson K.G."/>
            <person name="Ennis D.G."/>
            <person name="Kirsebom L.A."/>
        </authorList>
    </citation>
    <scope>NUCLEOTIDE SEQUENCE [LARGE SCALE GENOMIC DNA]</scope>
    <source>
        <strain evidence="2 3">DE 4585</strain>
    </source>
</reference>
<evidence type="ECO:0000256" key="1">
    <source>
        <dbReference type="SAM" id="MobiDB-lite"/>
    </source>
</evidence>
<evidence type="ECO:0000313" key="2">
    <source>
        <dbReference type="EMBL" id="TDZ80141.1"/>
    </source>
</evidence>
<dbReference type="EMBL" id="PECH01000008">
    <property type="protein sequence ID" value="TDZ80141.1"/>
    <property type="molecule type" value="Genomic_DNA"/>
</dbReference>
<gene>
    <name evidence="2" type="ORF">DE4585_03892</name>
</gene>
<evidence type="ECO:0000313" key="3">
    <source>
        <dbReference type="Proteomes" id="UP000295117"/>
    </source>
</evidence>
<name>A0A4R8S007_9MYCO</name>
<feature type="region of interest" description="Disordered" evidence="1">
    <location>
        <begin position="153"/>
        <end position="184"/>
    </location>
</feature>
<protein>
    <submittedName>
        <fullName evidence="2">Uncharacterized protein</fullName>
    </submittedName>
</protein>
<dbReference type="Proteomes" id="UP000295117">
    <property type="component" value="Unassembled WGS sequence"/>
</dbReference>
<dbReference type="AlphaFoldDB" id="A0A4R8S007"/>
<sequence>MPLKPSHPTRGDQIPETSGPIQLNPELHAKAVGKSWAGAGVNYPAATTVGTCIDPLAPSATARGTVRGLGRPASMVPAGMATPRQHTLGGNPRVACQHKPIPSDPNLSSHRAWWAKGCRYRGAACLSVVLRCNVFDDIAHAHGGRLDAIRDPTSTLSAAFTPNHGHRRRSTEGRQGDEQPMDQPRSNLESTLLVACIAQANVDVARPHGM</sequence>
<proteinExistence type="predicted"/>
<comment type="caution">
    <text evidence="2">The sequence shown here is derived from an EMBL/GenBank/DDBJ whole genome shotgun (WGS) entry which is preliminary data.</text>
</comment>
<feature type="region of interest" description="Disordered" evidence="1">
    <location>
        <begin position="1"/>
        <end position="22"/>
    </location>
</feature>